<dbReference type="Proteomes" id="UP001295740">
    <property type="component" value="Unassembled WGS sequence"/>
</dbReference>
<protein>
    <submittedName>
        <fullName evidence="2">Uu.00g095440.m01.CDS01</fullName>
    </submittedName>
</protein>
<evidence type="ECO:0000256" key="1">
    <source>
        <dbReference type="SAM" id="MobiDB-lite"/>
    </source>
</evidence>
<accession>A0AAI8VTY3</accession>
<feature type="compositionally biased region" description="Polar residues" evidence="1">
    <location>
        <begin position="73"/>
        <end position="85"/>
    </location>
</feature>
<organism evidence="2 3">
    <name type="scientific">Anthostomella pinea</name>
    <dbReference type="NCBI Taxonomy" id="933095"/>
    <lineage>
        <taxon>Eukaryota</taxon>
        <taxon>Fungi</taxon>
        <taxon>Dikarya</taxon>
        <taxon>Ascomycota</taxon>
        <taxon>Pezizomycotina</taxon>
        <taxon>Sordariomycetes</taxon>
        <taxon>Xylariomycetidae</taxon>
        <taxon>Xylariales</taxon>
        <taxon>Xylariaceae</taxon>
        <taxon>Anthostomella</taxon>
    </lineage>
</organism>
<evidence type="ECO:0000313" key="3">
    <source>
        <dbReference type="Proteomes" id="UP001295740"/>
    </source>
</evidence>
<reference evidence="2" key="1">
    <citation type="submission" date="2023-10" db="EMBL/GenBank/DDBJ databases">
        <authorList>
            <person name="Hackl T."/>
        </authorList>
    </citation>
    <scope>NUCLEOTIDE SEQUENCE</scope>
</reference>
<name>A0AAI8VTY3_9PEZI</name>
<keyword evidence="3" id="KW-1185">Reference proteome</keyword>
<proteinExistence type="predicted"/>
<sequence>MNVLAMDIHEYHISLRGLNAEKHLPTPSDEPAHLHRLHNLEQRAGTQGIRHHSQEQNEGMIPALMGFGEASSFGPSSTQPPTNLRKSVHFLDQPTRLETPANTVFLSPSIFEPVPLRAGDFLMLKES</sequence>
<comment type="caution">
    <text evidence="2">The sequence shown here is derived from an EMBL/GenBank/DDBJ whole genome shotgun (WGS) entry which is preliminary data.</text>
</comment>
<gene>
    <name evidence="2" type="ORF">KHLLAP_LOCUS11043</name>
</gene>
<dbReference type="EMBL" id="CAUWAG010000017">
    <property type="protein sequence ID" value="CAJ2510575.1"/>
    <property type="molecule type" value="Genomic_DNA"/>
</dbReference>
<dbReference type="AlphaFoldDB" id="A0AAI8VTY3"/>
<feature type="region of interest" description="Disordered" evidence="1">
    <location>
        <begin position="66"/>
        <end position="85"/>
    </location>
</feature>
<evidence type="ECO:0000313" key="2">
    <source>
        <dbReference type="EMBL" id="CAJ2510575.1"/>
    </source>
</evidence>